<evidence type="ECO:0000313" key="1">
    <source>
        <dbReference type="EMBL" id="KAJ7634906.1"/>
    </source>
</evidence>
<evidence type="ECO:0000313" key="2">
    <source>
        <dbReference type="Proteomes" id="UP001221142"/>
    </source>
</evidence>
<dbReference type="AlphaFoldDB" id="A0AAD7BZF6"/>
<accession>A0AAD7BZF6</accession>
<dbReference type="Proteomes" id="UP001221142">
    <property type="component" value="Unassembled WGS sequence"/>
</dbReference>
<organism evidence="1 2">
    <name type="scientific">Roridomyces roridus</name>
    <dbReference type="NCBI Taxonomy" id="1738132"/>
    <lineage>
        <taxon>Eukaryota</taxon>
        <taxon>Fungi</taxon>
        <taxon>Dikarya</taxon>
        <taxon>Basidiomycota</taxon>
        <taxon>Agaricomycotina</taxon>
        <taxon>Agaricomycetes</taxon>
        <taxon>Agaricomycetidae</taxon>
        <taxon>Agaricales</taxon>
        <taxon>Marasmiineae</taxon>
        <taxon>Mycenaceae</taxon>
        <taxon>Roridomyces</taxon>
    </lineage>
</organism>
<sequence length="183" mass="20461">MLQRILSYSPIRHLPALLPSCLASILRPRSQVSPPPPSNLLSNSPHSSVRSVVYSSCLVAVSISRAKSSIGVGLRSTSISARNSVCFRTVVSFTKPDNAIQSTTTNNGRLNGPQVEAKRPWIRGIPRRVHNVYLVPGSIAYSFNGIQSRFHEWLANSLRFPPWRVGSFHFILFIPKFRFNKYT</sequence>
<name>A0AAD7BZF6_9AGAR</name>
<gene>
    <name evidence="1" type="ORF">FB45DRAFT_477182</name>
</gene>
<comment type="caution">
    <text evidence="1">The sequence shown here is derived from an EMBL/GenBank/DDBJ whole genome shotgun (WGS) entry which is preliminary data.</text>
</comment>
<protein>
    <submittedName>
        <fullName evidence="1">Uncharacterized protein</fullName>
    </submittedName>
</protein>
<proteinExistence type="predicted"/>
<dbReference type="EMBL" id="JARKIF010000007">
    <property type="protein sequence ID" value="KAJ7634906.1"/>
    <property type="molecule type" value="Genomic_DNA"/>
</dbReference>
<reference evidence="1" key="1">
    <citation type="submission" date="2023-03" db="EMBL/GenBank/DDBJ databases">
        <title>Massive genome expansion in bonnet fungi (Mycena s.s.) driven by repeated elements and novel gene families across ecological guilds.</title>
        <authorList>
            <consortium name="Lawrence Berkeley National Laboratory"/>
            <person name="Harder C.B."/>
            <person name="Miyauchi S."/>
            <person name="Viragh M."/>
            <person name="Kuo A."/>
            <person name="Thoen E."/>
            <person name="Andreopoulos B."/>
            <person name="Lu D."/>
            <person name="Skrede I."/>
            <person name="Drula E."/>
            <person name="Henrissat B."/>
            <person name="Morin E."/>
            <person name="Kohler A."/>
            <person name="Barry K."/>
            <person name="LaButti K."/>
            <person name="Morin E."/>
            <person name="Salamov A."/>
            <person name="Lipzen A."/>
            <person name="Mereny Z."/>
            <person name="Hegedus B."/>
            <person name="Baldrian P."/>
            <person name="Stursova M."/>
            <person name="Weitz H."/>
            <person name="Taylor A."/>
            <person name="Grigoriev I.V."/>
            <person name="Nagy L.G."/>
            <person name="Martin F."/>
            <person name="Kauserud H."/>
        </authorList>
    </citation>
    <scope>NUCLEOTIDE SEQUENCE</scope>
    <source>
        <strain evidence="1">9284</strain>
    </source>
</reference>
<keyword evidence="2" id="KW-1185">Reference proteome</keyword>